<sequence>MEQQLILSEGQEVQMPLVNTDEFNKQNDESRQEEKRESEIESRPSTSTEDGISLPVVDGIIYNYKYISKVKDLPMKDMISK</sequence>
<accession>A0A498SC36</accession>
<evidence type="ECO:0000256" key="1">
    <source>
        <dbReference type="SAM" id="MobiDB-lite"/>
    </source>
</evidence>
<gene>
    <name evidence="2" type="ORF">NAV_LOCUS935</name>
</gene>
<keyword evidence="3" id="KW-1185">Reference proteome</keyword>
<dbReference type="AlphaFoldDB" id="A0A498SC36"/>
<protein>
    <submittedName>
        <fullName evidence="2">Uncharacterized protein</fullName>
    </submittedName>
</protein>
<reference evidence="2 3" key="1">
    <citation type="submission" date="2018-08" db="EMBL/GenBank/DDBJ databases">
        <authorList>
            <person name="Laetsch R D."/>
            <person name="Stevens L."/>
            <person name="Kumar S."/>
            <person name="Blaxter L. M."/>
        </authorList>
    </citation>
    <scope>NUCLEOTIDE SEQUENCE [LARGE SCALE GENOMIC DNA]</scope>
</reference>
<name>A0A498SC36_ACAVI</name>
<evidence type="ECO:0000313" key="2">
    <source>
        <dbReference type="EMBL" id="VBB26105.1"/>
    </source>
</evidence>
<feature type="compositionally biased region" description="Basic and acidic residues" evidence="1">
    <location>
        <begin position="22"/>
        <end position="42"/>
    </location>
</feature>
<evidence type="ECO:0000313" key="3">
    <source>
        <dbReference type="Proteomes" id="UP000276991"/>
    </source>
</evidence>
<dbReference type="Proteomes" id="UP000276991">
    <property type="component" value="Unassembled WGS sequence"/>
</dbReference>
<organism evidence="2 3">
    <name type="scientific">Acanthocheilonema viteae</name>
    <name type="common">Filarial nematode worm</name>
    <name type="synonym">Dipetalonema viteae</name>
    <dbReference type="NCBI Taxonomy" id="6277"/>
    <lineage>
        <taxon>Eukaryota</taxon>
        <taxon>Metazoa</taxon>
        <taxon>Ecdysozoa</taxon>
        <taxon>Nematoda</taxon>
        <taxon>Chromadorea</taxon>
        <taxon>Rhabditida</taxon>
        <taxon>Spirurina</taxon>
        <taxon>Spiruromorpha</taxon>
        <taxon>Filarioidea</taxon>
        <taxon>Onchocercidae</taxon>
        <taxon>Acanthocheilonema</taxon>
    </lineage>
</organism>
<feature type="region of interest" description="Disordered" evidence="1">
    <location>
        <begin position="1"/>
        <end position="52"/>
    </location>
</feature>
<proteinExistence type="predicted"/>
<dbReference type="EMBL" id="UPTC01000069">
    <property type="protein sequence ID" value="VBB26105.1"/>
    <property type="molecule type" value="Genomic_DNA"/>
</dbReference>